<dbReference type="SUPFAM" id="SSF55021">
    <property type="entry name" value="ACT-like"/>
    <property type="match status" value="1"/>
</dbReference>
<dbReference type="Gene3D" id="3.40.50.720">
    <property type="entry name" value="NAD(P)-binding Rossmann-like Domain"/>
    <property type="match status" value="2"/>
</dbReference>
<evidence type="ECO:0000256" key="3">
    <source>
        <dbReference type="ARBA" id="ARBA00013001"/>
    </source>
</evidence>
<evidence type="ECO:0000256" key="6">
    <source>
        <dbReference type="ARBA" id="ARBA00023002"/>
    </source>
</evidence>
<dbReference type="SUPFAM" id="SSF52283">
    <property type="entry name" value="Formate/glycerate dehydrogenase catalytic domain-like"/>
    <property type="match status" value="1"/>
</dbReference>
<evidence type="ECO:0000256" key="2">
    <source>
        <dbReference type="ARBA" id="ARBA00005216"/>
    </source>
</evidence>
<dbReference type="InterPro" id="IPR006139">
    <property type="entry name" value="D-isomer_2_OHA_DH_cat_dom"/>
</dbReference>
<dbReference type="CDD" id="cd12174">
    <property type="entry name" value="PGDH_like_3"/>
    <property type="match status" value="1"/>
</dbReference>
<comment type="catalytic activity">
    <reaction evidence="9">
        <text>(R)-2-hydroxyglutarate + NAD(+) = 2-oxoglutarate + NADH + H(+)</text>
        <dbReference type="Rhea" id="RHEA:49612"/>
        <dbReference type="ChEBI" id="CHEBI:15378"/>
        <dbReference type="ChEBI" id="CHEBI:15801"/>
        <dbReference type="ChEBI" id="CHEBI:16810"/>
        <dbReference type="ChEBI" id="CHEBI:57540"/>
        <dbReference type="ChEBI" id="CHEBI:57945"/>
        <dbReference type="EC" id="1.1.1.399"/>
    </reaction>
</comment>
<sequence length="391" mass="42245">MQISLLNHFSKQVPEHLQSLGYELLSEDKLQQANAIVLRSKSLHEHHAGKSLFAIARAGAGVNNIPIERFSEQGIAVFNAPGANANAVAEMVLTGILMQTRKVAAALNFSQQLFSDEREDYAAAMEKGKAQFQGRELQGLRLGIIGLGAIGVLLANKANALGMQVLGFDPHISVENAWRLSAEVQQCESLSDLLANCDCVSVHVPYLPATHHLLSFEQVAYLPKHAFVINFSRAEVVDQEAITAAIESGNLDGYITDFPNPVLQSHPQVLCFPHLGASTVEAQENASMQVLTTLDNFLKRGEVKYSVNLPVLQPGPIPVGASRLVIIHRNTVGMIAQITDCIEAAEENILEMNNRSRAEMALTVIDLAAAASASLLSTIQAVPNVLSARYC</sequence>
<dbReference type="InterPro" id="IPR036291">
    <property type="entry name" value="NAD(P)-bd_dom_sf"/>
</dbReference>
<evidence type="ECO:0000259" key="12">
    <source>
        <dbReference type="PROSITE" id="PS51671"/>
    </source>
</evidence>
<keyword evidence="6 11" id="KW-0560">Oxidoreductase</keyword>
<dbReference type="InterPro" id="IPR006140">
    <property type="entry name" value="D-isomer_DH_NAD-bd"/>
</dbReference>
<feature type="domain" description="ACT" evidence="12">
    <location>
        <begin position="323"/>
        <end position="391"/>
    </location>
</feature>
<protein>
    <recommendedName>
        <fullName evidence="5">D-3-phosphoglycerate dehydrogenase</fullName>
        <ecNumber evidence="3">1.1.1.399</ecNumber>
        <ecNumber evidence="4">1.1.1.95</ecNumber>
    </recommendedName>
    <alternativeName>
        <fullName evidence="8">2-oxoglutarate reductase</fullName>
    </alternativeName>
</protein>
<accession>A0ABS3Q7B5</accession>
<comment type="similarity">
    <text evidence="11">Belongs to the D-isomer specific 2-hydroxyacid dehydrogenase family.</text>
</comment>
<dbReference type="EC" id="1.1.1.95" evidence="4"/>
<evidence type="ECO:0000256" key="7">
    <source>
        <dbReference type="ARBA" id="ARBA00023027"/>
    </source>
</evidence>
<evidence type="ECO:0000313" key="14">
    <source>
        <dbReference type="Proteomes" id="UP000664835"/>
    </source>
</evidence>
<evidence type="ECO:0000256" key="11">
    <source>
        <dbReference type="RuleBase" id="RU003719"/>
    </source>
</evidence>
<keyword evidence="7" id="KW-0520">NAD</keyword>
<dbReference type="InterPro" id="IPR002912">
    <property type="entry name" value="ACT_dom"/>
</dbReference>
<comment type="caution">
    <text evidence="13">The sequence shown here is derived from an EMBL/GenBank/DDBJ whole genome shotgun (WGS) entry which is preliminary data.</text>
</comment>
<dbReference type="RefSeq" id="WP_208150316.1">
    <property type="nucleotide sequence ID" value="NZ_JAGETV010000016.1"/>
</dbReference>
<gene>
    <name evidence="13" type="ORF">J3998_08940</name>
</gene>
<dbReference type="InterPro" id="IPR045865">
    <property type="entry name" value="ACT-like_dom_sf"/>
</dbReference>
<comment type="pathway">
    <text evidence="2">Amino-acid biosynthesis; L-serine biosynthesis; L-serine from 3-phospho-D-glycerate: step 1/3.</text>
</comment>
<evidence type="ECO:0000256" key="8">
    <source>
        <dbReference type="ARBA" id="ARBA00030455"/>
    </source>
</evidence>
<evidence type="ECO:0000256" key="4">
    <source>
        <dbReference type="ARBA" id="ARBA00013143"/>
    </source>
</evidence>
<name>A0ABS3Q7B5_9GAMM</name>
<proteinExistence type="inferred from homology"/>
<evidence type="ECO:0000256" key="5">
    <source>
        <dbReference type="ARBA" id="ARBA00021582"/>
    </source>
</evidence>
<dbReference type="PANTHER" id="PTHR42938:SF47">
    <property type="entry name" value="HYDROXYPYRUVATE REDUCTASE"/>
    <property type="match status" value="1"/>
</dbReference>
<evidence type="ECO:0000313" key="13">
    <source>
        <dbReference type="EMBL" id="MBO1927700.1"/>
    </source>
</evidence>
<dbReference type="InterPro" id="IPR029752">
    <property type="entry name" value="D-isomer_DH_CS1"/>
</dbReference>
<dbReference type="SUPFAM" id="SSF51735">
    <property type="entry name" value="NAD(P)-binding Rossmann-fold domains"/>
    <property type="match status" value="1"/>
</dbReference>
<dbReference type="EMBL" id="JAGETV010000016">
    <property type="protein sequence ID" value="MBO1927700.1"/>
    <property type="molecule type" value="Genomic_DNA"/>
</dbReference>
<dbReference type="Gene3D" id="3.30.70.260">
    <property type="match status" value="1"/>
</dbReference>
<dbReference type="Pfam" id="PF02826">
    <property type="entry name" value="2-Hacid_dh_C"/>
    <property type="match status" value="1"/>
</dbReference>
<keyword evidence="14" id="KW-1185">Reference proteome</keyword>
<dbReference type="Pfam" id="PF00389">
    <property type="entry name" value="2-Hacid_dh"/>
    <property type="match status" value="1"/>
</dbReference>
<evidence type="ECO:0000256" key="9">
    <source>
        <dbReference type="ARBA" id="ARBA00048126"/>
    </source>
</evidence>
<comment type="function">
    <text evidence="1">Catalyzes the reversible oxidation of 3-phospho-D-glycerate to 3-phosphonooxypyruvate, the first step of the phosphorylated L-serine biosynthesis pathway. Also catalyzes the reversible oxidation of 2-hydroxyglutarate to 2-oxoglutarate.</text>
</comment>
<dbReference type="PROSITE" id="PS00065">
    <property type="entry name" value="D_2_HYDROXYACID_DH_1"/>
    <property type="match status" value="1"/>
</dbReference>
<reference evidence="13 14" key="1">
    <citation type="submission" date="2021-03" db="EMBL/GenBank/DDBJ databases">
        <title>Thiomicrorhabdus sp.nov.,novel sulfur-oxidizing bacteria isolated from coastal sediment.</title>
        <authorList>
            <person name="Liu X."/>
        </authorList>
    </citation>
    <scope>NUCLEOTIDE SEQUENCE [LARGE SCALE GENOMIC DNA]</scope>
    <source>
        <strain evidence="13 14">6S2-11</strain>
    </source>
</reference>
<dbReference type="PANTHER" id="PTHR42938">
    <property type="entry name" value="FORMATE DEHYDROGENASE 1"/>
    <property type="match status" value="1"/>
</dbReference>
<dbReference type="Proteomes" id="UP000664835">
    <property type="component" value="Unassembled WGS sequence"/>
</dbReference>
<organism evidence="13 14">
    <name type="scientific">Thiomicrorhabdus marina</name>
    <dbReference type="NCBI Taxonomy" id="2818442"/>
    <lineage>
        <taxon>Bacteria</taxon>
        <taxon>Pseudomonadati</taxon>
        <taxon>Pseudomonadota</taxon>
        <taxon>Gammaproteobacteria</taxon>
        <taxon>Thiotrichales</taxon>
        <taxon>Piscirickettsiaceae</taxon>
        <taxon>Thiomicrorhabdus</taxon>
    </lineage>
</organism>
<evidence type="ECO:0000256" key="10">
    <source>
        <dbReference type="ARBA" id="ARBA00048731"/>
    </source>
</evidence>
<evidence type="ECO:0000256" key="1">
    <source>
        <dbReference type="ARBA" id="ARBA00003800"/>
    </source>
</evidence>
<dbReference type="PROSITE" id="PS51671">
    <property type="entry name" value="ACT"/>
    <property type="match status" value="1"/>
</dbReference>
<dbReference type="EC" id="1.1.1.399" evidence="3"/>
<comment type="catalytic activity">
    <reaction evidence="10">
        <text>(2R)-3-phosphoglycerate + NAD(+) = 3-phosphooxypyruvate + NADH + H(+)</text>
        <dbReference type="Rhea" id="RHEA:12641"/>
        <dbReference type="ChEBI" id="CHEBI:15378"/>
        <dbReference type="ChEBI" id="CHEBI:18110"/>
        <dbReference type="ChEBI" id="CHEBI:57540"/>
        <dbReference type="ChEBI" id="CHEBI:57945"/>
        <dbReference type="ChEBI" id="CHEBI:58272"/>
        <dbReference type="EC" id="1.1.1.95"/>
    </reaction>
</comment>